<evidence type="ECO:0000256" key="1">
    <source>
        <dbReference type="ARBA" id="ARBA00022723"/>
    </source>
</evidence>
<keyword evidence="1" id="KW-0479">Metal-binding</keyword>
<feature type="region of interest" description="Disordered" evidence="3">
    <location>
        <begin position="63"/>
        <end position="82"/>
    </location>
</feature>
<feature type="region of interest" description="Disordered" evidence="3">
    <location>
        <begin position="121"/>
        <end position="140"/>
    </location>
</feature>
<evidence type="ECO:0000259" key="4">
    <source>
        <dbReference type="PROSITE" id="PS50048"/>
    </source>
</evidence>
<sequence>MSSSLQQPSSSFADNPCSETSKKRRASKACSCCRTRKIRCDVLQTGLPCTKCRIDGFECAVEDRKKRRKRSETSDQESPVERRLRIDVSMSATSSSRHSILHRVPHYPFFRSFAPRGQEPLLPAHDHDESASSNARSPELADDDAQFLRHKGVFDLPPKKAMDELVSNYFQLFHPFFPIVDKIMFLDSYHRSDCHAILSRRGPSLLLLQAILFTATATIPMSTVRDMGFSLRKQARGAFHRRTRYLYDFDYETDDIIIIQALLLMSHYYSSMVEQKHTWFWVHQAISIAQGIGLHRDAKQSPQRKLWARVWWACFVRDRLITLGTGRPMHINSLDCSVPVLTLSDVEEDGDSDEDRGVKAMFVEFVRLCQSMGDVLSLPRTIVTASTALLNHVEFCETALRGWRDNLIEEAKERKVPANRSEKRSIRVMYRAILHMMYNIVMISLHQSQHARDDGRSGSTQSPPPKVRAAAQDSTRLVTELVDLDLVKFCPIICEAHWRPGPLAAFLNDRMHGIPHFIKALEPLNQVPSRRRTPVGDRVVSDHAAVEGGGLYGENNDCVVSTSTDMPTLSAPINDALDHVSILDDGNPADLTLVDVSTQLFDDWLVDFGYFRSIFPSA</sequence>
<dbReference type="SMART" id="SM00066">
    <property type="entry name" value="GAL4"/>
    <property type="match status" value="1"/>
</dbReference>
<name>A0ABR0S8U1_9HYPO</name>
<evidence type="ECO:0000313" key="5">
    <source>
        <dbReference type="EMBL" id="KAK5988246.1"/>
    </source>
</evidence>
<dbReference type="CDD" id="cd00067">
    <property type="entry name" value="GAL4"/>
    <property type="match status" value="1"/>
</dbReference>
<evidence type="ECO:0000256" key="3">
    <source>
        <dbReference type="SAM" id="MobiDB-lite"/>
    </source>
</evidence>
<dbReference type="PANTHER" id="PTHR47425:SF3">
    <property type="entry name" value="ZN(II)2CYS6 TRANSCRIPTION FACTOR (EUROFUNG)"/>
    <property type="match status" value="1"/>
</dbReference>
<dbReference type="Gene3D" id="4.10.240.10">
    <property type="entry name" value="Zn(2)-C6 fungal-type DNA-binding domain"/>
    <property type="match status" value="1"/>
</dbReference>
<dbReference type="SMART" id="SM00906">
    <property type="entry name" value="Fungal_trans"/>
    <property type="match status" value="1"/>
</dbReference>
<keyword evidence="2" id="KW-0539">Nucleus</keyword>
<accession>A0ABR0S8U1</accession>
<gene>
    <name evidence="5" type="ORF">PT974_12387</name>
</gene>
<dbReference type="SUPFAM" id="SSF57701">
    <property type="entry name" value="Zn2/Cys6 DNA-binding domain"/>
    <property type="match status" value="1"/>
</dbReference>
<keyword evidence="6" id="KW-1185">Reference proteome</keyword>
<dbReference type="InterPro" id="IPR052761">
    <property type="entry name" value="Fungal_Detox/Toxin_TFs"/>
</dbReference>
<feature type="domain" description="Zn(2)-C6 fungal-type" evidence="4">
    <location>
        <begin position="29"/>
        <end position="61"/>
    </location>
</feature>
<dbReference type="PROSITE" id="PS50048">
    <property type="entry name" value="ZN2_CY6_FUNGAL_2"/>
    <property type="match status" value="1"/>
</dbReference>
<dbReference type="InterPro" id="IPR001138">
    <property type="entry name" value="Zn2Cys6_DnaBD"/>
</dbReference>
<organism evidence="5 6">
    <name type="scientific">Cladobotryum mycophilum</name>
    <dbReference type="NCBI Taxonomy" id="491253"/>
    <lineage>
        <taxon>Eukaryota</taxon>
        <taxon>Fungi</taxon>
        <taxon>Dikarya</taxon>
        <taxon>Ascomycota</taxon>
        <taxon>Pezizomycotina</taxon>
        <taxon>Sordariomycetes</taxon>
        <taxon>Hypocreomycetidae</taxon>
        <taxon>Hypocreales</taxon>
        <taxon>Hypocreaceae</taxon>
        <taxon>Cladobotryum</taxon>
    </lineage>
</organism>
<dbReference type="CDD" id="cd12148">
    <property type="entry name" value="fungal_TF_MHR"/>
    <property type="match status" value="1"/>
</dbReference>
<comment type="caution">
    <text evidence="5">The sequence shown here is derived from an EMBL/GenBank/DDBJ whole genome shotgun (WGS) entry which is preliminary data.</text>
</comment>
<dbReference type="PANTHER" id="PTHR47425">
    <property type="entry name" value="FARB-RELATED"/>
    <property type="match status" value="1"/>
</dbReference>
<proteinExistence type="predicted"/>
<evidence type="ECO:0000256" key="2">
    <source>
        <dbReference type="ARBA" id="ARBA00023242"/>
    </source>
</evidence>
<dbReference type="EMBL" id="JAVFKD010000016">
    <property type="protein sequence ID" value="KAK5988246.1"/>
    <property type="molecule type" value="Genomic_DNA"/>
</dbReference>
<protein>
    <submittedName>
        <fullName evidence="5">Cutinase transcription factor 1 beta-like protein</fullName>
    </submittedName>
</protein>
<dbReference type="InterPro" id="IPR036864">
    <property type="entry name" value="Zn2-C6_fun-type_DNA-bd_sf"/>
</dbReference>
<dbReference type="Pfam" id="PF04082">
    <property type="entry name" value="Fungal_trans"/>
    <property type="match status" value="1"/>
</dbReference>
<reference evidence="5 6" key="1">
    <citation type="submission" date="2024-01" db="EMBL/GenBank/DDBJ databases">
        <title>Complete genome of Cladobotryum mycophilum ATHUM6906.</title>
        <authorList>
            <person name="Christinaki A.C."/>
            <person name="Myridakis A.I."/>
            <person name="Kouvelis V.N."/>
        </authorList>
    </citation>
    <scope>NUCLEOTIDE SEQUENCE [LARGE SCALE GENOMIC DNA]</scope>
    <source>
        <strain evidence="5 6">ATHUM6906</strain>
    </source>
</reference>
<feature type="region of interest" description="Disordered" evidence="3">
    <location>
        <begin position="449"/>
        <end position="472"/>
    </location>
</feature>
<dbReference type="InterPro" id="IPR007219">
    <property type="entry name" value="XnlR_reg_dom"/>
</dbReference>
<evidence type="ECO:0000313" key="6">
    <source>
        <dbReference type="Proteomes" id="UP001338125"/>
    </source>
</evidence>
<dbReference type="PROSITE" id="PS00463">
    <property type="entry name" value="ZN2_CY6_FUNGAL_1"/>
    <property type="match status" value="1"/>
</dbReference>
<dbReference type="Proteomes" id="UP001338125">
    <property type="component" value="Unassembled WGS sequence"/>
</dbReference>
<dbReference type="Pfam" id="PF00172">
    <property type="entry name" value="Zn_clus"/>
    <property type="match status" value="1"/>
</dbReference>